<gene>
    <name evidence="6" type="ORF">E1218_09405</name>
</gene>
<evidence type="ECO:0000256" key="5">
    <source>
        <dbReference type="ARBA" id="ARBA00023014"/>
    </source>
</evidence>
<dbReference type="InterPro" id="IPR039650">
    <property type="entry name" value="HdrA-like"/>
</dbReference>
<keyword evidence="4" id="KW-0408">Iron</keyword>
<sequence length="502" mass="53951">MHASEVVVYGGTAAGVCAAVAAARAGAQVVLLEPGHHLGGMVSGGLGYTDLGDSRVLGGLAREFMLAIADRYGVPAGHYAGPEPHVAESILTGWLQNVDVEFGSRLTGATVVDGTIIALATTTGDHRAGVFVDASYEGDLMAAAGVPYDVGRESRSTYGESLAGRREFAPGKHQFPPFVSPLTDGGVLPLVHDRPLAEPGSGDGGVMAYGYRVCLTGAPDRIPFTQRPGYDPAEWELARRWFAVLRRNGIEPAAGDVIGLVPNLPNAKCDGNSIGPLSLSLLDGTNWAYPDAPADERESIRQRHEHYTRDFLWFMTTDPGVPKAVRDGLSEWGLPADEFADTGGIPHQLYVREGRRMRGEYVLTQHDLLPHPRVQYDAVAMGSYHIDVREIQRTWSIAYEHPEPVPSVFNEGYLSVGVAPYQIPYRCIVPRYDDCRNLLVPVCLSASQVAFASVRMEVQYEMLGQAAGVAAAHTIATGRSVQQIDVRRLQNDLAAAGAVLAL</sequence>
<comment type="caution">
    <text evidence="6">The sequence shown here is derived from an EMBL/GenBank/DDBJ whole genome shotgun (WGS) entry which is preliminary data.</text>
</comment>
<evidence type="ECO:0000256" key="3">
    <source>
        <dbReference type="ARBA" id="ARBA00023002"/>
    </source>
</evidence>
<keyword evidence="3" id="KW-0560">Oxidoreductase</keyword>
<dbReference type="Proteomes" id="UP000295172">
    <property type="component" value="Unassembled WGS sequence"/>
</dbReference>
<dbReference type="GO" id="GO:0016491">
    <property type="term" value="F:oxidoreductase activity"/>
    <property type="evidence" value="ECO:0007669"/>
    <property type="project" value="UniProtKB-KW"/>
</dbReference>
<evidence type="ECO:0000256" key="4">
    <source>
        <dbReference type="ARBA" id="ARBA00023004"/>
    </source>
</evidence>
<proteinExistence type="predicted"/>
<dbReference type="SUPFAM" id="SSF51905">
    <property type="entry name" value="FAD/NAD(P)-binding domain"/>
    <property type="match status" value="1"/>
</dbReference>
<keyword evidence="5" id="KW-0411">Iron-sulfur</keyword>
<dbReference type="PANTHER" id="PTHR43498:SF1">
    <property type="entry name" value="COB--COM HETERODISULFIDE REDUCTASE IRON-SULFUR SUBUNIT A"/>
    <property type="match status" value="1"/>
</dbReference>
<evidence type="ECO:0000313" key="7">
    <source>
        <dbReference type="Proteomes" id="UP000295172"/>
    </source>
</evidence>
<dbReference type="OrthoDB" id="287984at2"/>
<keyword evidence="1" id="KW-0004">4Fe-4S</keyword>
<dbReference type="AlphaFoldDB" id="A0A4R4XB14"/>
<evidence type="ECO:0000256" key="1">
    <source>
        <dbReference type="ARBA" id="ARBA00022485"/>
    </source>
</evidence>
<keyword evidence="2" id="KW-0479">Metal-binding</keyword>
<keyword evidence="7" id="KW-1185">Reference proteome</keyword>
<dbReference type="RefSeq" id="WP_132318360.1">
    <property type="nucleotide sequence ID" value="NZ_SMKR01000030.1"/>
</dbReference>
<dbReference type="PANTHER" id="PTHR43498">
    <property type="entry name" value="FERREDOXIN:COB-COM HETERODISULFIDE REDUCTASE SUBUNIT A"/>
    <property type="match status" value="1"/>
</dbReference>
<name>A0A4R4XB14_9ACTN</name>
<dbReference type="GO" id="GO:0046872">
    <property type="term" value="F:metal ion binding"/>
    <property type="evidence" value="ECO:0007669"/>
    <property type="project" value="UniProtKB-KW"/>
</dbReference>
<protein>
    <submittedName>
        <fullName evidence="6">FAD-dependent oxidoreductase</fullName>
    </submittedName>
</protein>
<dbReference type="Pfam" id="PF12831">
    <property type="entry name" value="FAD_oxidored"/>
    <property type="match status" value="1"/>
</dbReference>
<accession>A0A4R4XB14</accession>
<evidence type="ECO:0000256" key="2">
    <source>
        <dbReference type="ARBA" id="ARBA00022723"/>
    </source>
</evidence>
<evidence type="ECO:0000313" key="6">
    <source>
        <dbReference type="EMBL" id="TDD27734.1"/>
    </source>
</evidence>
<dbReference type="EMBL" id="SMKR01000030">
    <property type="protein sequence ID" value="TDD27734.1"/>
    <property type="molecule type" value="Genomic_DNA"/>
</dbReference>
<reference evidence="6 7" key="1">
    <citation type="submission" date="2019-02" db="EMBL/GenBank/DDBJ databases">
        <title>Draft genome sequences of novel Actinobacteria.</title>
        <authorList>
            <person name="Sahin N."/>
            <person name="Ay H."/>
            <person name="Saygin H."/>
        </authorList>
    </citation>
    <scope>NUCLEOTIDE SEQUENCE [LARGE SCALE GENOMIC DNA]</scope>
    <source>
        <strain evidence="6 7">16K104</strain>
    </source>
</reference>
<dbReference type="InterPro" id="IPR036188">
    <property type="entry name" value="FAD/NAD-bd_sf"/>
</dbReference>
<dbReference type="Gene3D" id="3.50.50.60">
    <property type="entry name" value="FAD/NAD(P)-binding domain"/>
    <property type="match status" value="1"/>
</dbReference>
<organism evidence="6 7">
    <name type="scientific">Kribbella turkmenica</name>
    <dbReference type="NCBI Taxonomy" id="2530375"/>
    <lineage>
        <taxon>Bacteria</taxon>
        <taxon>Bacillati</taxon>
        <taxon>Actinomycetota</taxon>
        <taxon>Actinomycetes</taxon>
        <taxon>Propionibacteriales</taxon>
        <taxon>Kribbellaceae</taxon>
        <taxon>Kribbella</taxon>
    </lineage>
</organism>
<dbReference type="GO" id="GO:0051539">
    <property type="term" value="F:4 iron, 4 sulfur cluster binding"/>
    <property type="evidence" value="ECO:0007669"/>
    <property type="project" value="UniProtKB-KW"/>
</dbReference>